<evidence type="ECO:0000313" key="1">
    <source>
        <dbReference type="EMBL" id="GAD00739.1"/>
    </source>
</evidence>
<protein>
    <submittedName>
        <fullName evidence="1">Uncharacterized protein</fullName>
    </submittedName>
</protein>
<keyword evidence="2" id="KW-1185">Reference proteome</keyword>
<dbReference type="AlphaFoldDB" id="R9PH73"/>
<dbReference type="STRING" id="1331007.AALB_0819"/>
<proteinExistence type="predicted"/>
<dbReference type="EMBL" id="BARX01000003">
    <property type="protein sequence ID" value="GAD00739.1"/>
    <property type="molecule type" value="Genomic_DNA"/>
</dbReference>
<organism evidence="1 2">
    <name type="scientific">Agarivorans albus MKT 106</name>
    <dbReference type="NCBI Taxonomy" id="1331007"/>
    <lineage>
        <taxon>Bacteria</taxon>
        <taxon>Pseudomonadati</taxon>
        <taxon>Pseudomonadota</taxon>
        <taxon>Gammaproteobacteria</taxon>
        <taxon>Alteromonadales</taxon>
        <taxon>Alteromonadaceae</taxon>
        <taxon>Agarivorans</taxon>
    </lineage>
</organism>
<evidence type="ECO:0000313" key="2">
    <source>
        <dbReference type="Proteomes" id="UP000014461"/>
    </source>
</evidence>
<comment type="caution">
    <text evidence="1">The sequence shown here is derived from an EMBL/GenBank/DDBJ whole genome shotgun (WGS) entry which is preliminary data.</text>
</comment>
<dbReference type="Proteomes" id="UP000014461">
    <property type="component" value="Unassembled WGS sequence"/>
</dbReference>
<accession>R9PH73</accession>
<sequence>MAGVDNSGSDVFIFTCDKGDGFSVVFTALAVTLSRLAGEYLLPVLQCFY</sequence>
<reference evidence="1" key="1">
    <citation type="journal article" date="2013" name="Genome Announc.">
        <title>Draft Genome Sequence of Agarivorans albus Strain MKT 106T, an Agarolytic Marine Bacterium.</title>
        <authorList>
            <person name="Yasuike M."/>
            <person name="Nakamura Y."/>
            <person name="Kai W."/>
            <person name="Fujiwara A."/>
            <person name="Fukui Y."/>
            <person name="Satomi M."/>
            <person name="Sano M."/>
        </authorList>
    </citation>
    <scope>NUCLEOTIDE SEQUENCE [LARGE SCALE GENOMIC DNA]</scope>
</reference>
<name>R9PH73_AGAAL</name>
<gene>
    <name evidence="1" type="ORF">AALB_0819</name>
</gene>